<feature type="compositionally biased region" description="Polar residues" evidence="1">
    <location>
        <begin position="560"/>
        <end position="577"/>
    </location>
</feature>
<feature type="region of interest" description="Disordered" evidence="1">
    <location>
        <begin position="787"/>
        <end position="820"/>
    </location>
</feature>
<feature type="region of interest" description="Disordered" evidence="1">
    <location>
        <begin position="1193"/>
        <end position="1243"/>
    </location>
</feature>
<feature type="compositionally biased region" description="Polar residues" evidence="1">
    <location>
        <begin position="759"/>
        <end position="771"/>
    </location>
</feature>
<feature type="region of interest" description="Disordered" evidence="1">
    <location>
        <begin position="243"/>
        <end position="320"/>
    </location>
</feature>
<feature type="compositionally biased region" description="Low complexity" evidence="1">
    <location>
        <begin position="788"/>
        <end position="817"/>
    </location>
</feature>
<evidence type="ECO:0008006" key="4">
    <source>
        <dbReference type="Google" id="ProtNLM"/>
    </source>
</evidence>
<protein>
    <recommendedName>
        <fullName evidence="4">DUF4592 domain-containing protein</fullName>
    </recommendedName>
</protein>
<reference evidence="2 3" key="1">
    <citation type="journal article" date="2014" name="Nat. Commun.">
        <title>Molecular traces of alternative social organization in a termite genome.</title>
        <authorList>
            <person name="Terrapon N."/>
            <person name="Li C."/>
            <person name="Robertson H.M."/>
            <person name="Ji L."/>
            <person name="Meng X."/>
            <person name="Booth W."/>
            <person name="Chen Z."/>
            <person name="Childers C.P."/>
            <person name="Glastad K.M."/>
            <person name="Gokhale K."/>
            <person name="Gowin J."/>
            <person name="Gronenberg W."/>
            <person name="Hermansen R.A."/>
            <person name="Hu H."/>
            <person name="Hunt B.G."/>
            <person name="Huylmans A.K."/>
            <person name="Khalil S.M."/>
            <person name="Mitchell R.D."/>
            <person name="Munoz-Torres M.C."/>
            <person name="Mustard J.A."/>
            <person name="Pan H."/>
            <person name="Reese J.T."/>
            <person name="Scharf M.E."/>
            <person name="Sun F."/>
            <person name="Vogel H."/>
            <person name="Xiao J."/>
            <person name="Yang W."/>
            <person name="Yang Z."/>
            <person name="Yang Z."/>
            <person name="Zhou J."/>
            <person name="Zhu J."/>
            <person name="Brent C.S."/>
            <person name="Elsik C.G."/>
            <person name="Goodisman M.A."/>
            <person name="Liberles D.A."/>
            <person name="Roe R.M."/>
            <person name="Vargo E.L."/>
            <person name="Vilcinskas A."/>
            <person name="Wang J."/>
            <person name="Bornberg-Bauer E."/>
            <person name="Korb J."/>
            <person name="Zhang G."/>
            <person name="Liebig J."/>
        </authorList>
    </citation>
    <scope>NUCLEOTIDE SEQUENCE [LARGE SCALE GENOMIC DNA]</scope>
    <source>
        <tissue evidence="2">Whole organism</tissue>
    </source>
</reference>
<feature type="region of interest" description="Disordered" evidence="1">
    <location>
        <begin position="1004"/>
        <end position="1033"/>
    </location>
</feature>
<evidence type="ECO:0000256" key="1">
    <source>
        <dbReference type="SAM" id="MobiDB-lite"/>
    </source>
</evidence>
<evidence type="ECO:0000313" key="2">
    <source>
        <dbReference type="EMBL" id="KDR19881.1"/>
    </source>
</evidence>
<feature type="compositionally biased region" description="Polar residues" evidence="1">
    <location>
        <begin position="12"/>
        <end position="21"/>
    </location>
</feature>
<feature type="region of interest" description="Disordered" evidence="1">
    <location>
        <begin position="556"/>
        <end position="577"/>
    </location>
</feature>
<feature type="region of interest" description="Disordered" evidence="1">
    <location>
        <begin position="1"/>
        <end position="26"/>
    </location>
</feature>
<feature type="compositionally biased region" description="Acidic residues" evidence="1">
    <location>
        <begin position="1"/>
        <end position="10"/>
    </location>
</feature>
<gene>
    <name evidence="2" type="ORF">L798_06002</name>
</gene>
<feature type="compositionally biased region" description="Basic and acidic residues" evidence="1">
    <location>
        <begin position="1283"/>
        <end position="1319"/>
    </location>
</feature>
<dbReference type="EMBL" id="KK852629">
    <property type="protein sequence ID" value="KDR19881.1"/>
    <property type="molecule type" value="Genomic_DNA"/>
</dbReference>
<keyword evidence="3" id="KW-1185">Reference proteome</keyword>
<feature type="compositionally biased region" description="Polar residues" evidence="1">
    <location>
        <begin position="1355"/>
        <end position="1373"/>
    </location>
</feature>
<accession>A0A067RKD1</accession>
<dbReference type="Proteomes" id="UP000027135">
    <property type="component" value="Unassembled WGS sequence"/>
</dbReference>
<dbReference type="FunCoup" id="A0A067RKD1">
    <property type="interactions" value="19"/>
</dbReference>
<feature type="compositionally biased region" description="Low complexity" evidence="1">
    <location>
        <begin position="299"/>
        <end position="316"/>
    </location>
</feature>
<feature type="region of interest" description="Disordered" evidence="1">
    <location>
        <begin position="748"/>
        <end position="771"/>
    </location>
</feature>
<feature type="region of interest" description="Disordered" evidence="1">
    <location>
        <begin position="1105"/>
        <end position="1127"/>
    </location>
</feature>
<feature type="region of interest" description="Disordered" evidence="1">
    <location>
        <begin position="342"/>
        <end position="381"/>
    </location>
</feature>
<feature type="region of interest" description="Disordered" evidence="1">
    <location>
        <begin position="1267"/>
        <end position="1323"/>
    </location>
</feature>
<feature type="compositionally biased region" description="Basic and acidic residues" evidence="1">
    <location>
        <begin position="1376"/>
        <end position="1388"/>
    </location>
</feature>
<feature type="compositionally biased region" description="Polar residues" evidence="1">
    <location>
        <begin position="1267"/>
        <end position="1282"/>
    </location>
</feature>
<feature type="region of interest" description="Disordered" evidence="1">
    <location>
        <begin position="45"/>
        <end position="104"/>
    </location>
</feature>
<feature type="region of interest" description="Disordered" evidence="1">
    <location>
        <begin position="697"/>
        <end position="722"/>
    </location>
</feature>
<sequence length="1474" mass="162385">MGSSEMDEDSLGQHSGHSSKQSLHDKKTFHDSDLEFDLGVSAIPLSHSAARHKMAVRPKRTHGAPRRRRIQQLAGGSPLPSTPELNEEASGRSASPDVRTSFQDFTGTDELSTTIAASNTDQDTAWPSAHSVVNPLPAETQLKSASLPPGLALTPEVPNAERPITSIVSKVKRSNSNIAHRPGTNVQQFQRSVSEHENGYSARVSSMAECQYHTKFMAETDVMSKTLVKSGVNSEMQKRICGVVGEEEAEEEETREDDINDDMLNKERERDGKKKDDSSFFSRFIRRSGKKKKDSPQDVDSISNSSVYSSKQVSEVPPVVPKRIDMKGRYANETVNDYAVNIPPSQMKLPTGKVGGTRSTPASRQRVMPINIPASPEGQRKVETNRELEEMTVGLPLSSSLSPVGTELETTSKNAQESISVNRVQVSYSSSPPKPTWPEPSKAFYSSKPPNSPFNAVNKINSCSEIPPPWRDSLEPRLADKTWVHDQEHSVTELRHFRSKLKIAGLSSYQQRLIANEFGYDEREYTSMIDTVSSEDSEESKKHAVKKSKSFRMEPDVSVLSHNLPASSTETETDSLNKSPVDCYVKGEILWKYEVEQTKAINSHKRIDNRINNDASLQSLNASSTAEDLSVFNGSKEEADKTDLSSEYTGRHFTKYTLITTRGIANETSGITESSPVAGIRRSRQLDHIMKKSASLDSIGSLNESKKSHSPEPQLYNKKSTSSESICSLTQHVLIPVSSDGLGIIEDSKTAEERRPLPNTESSTVPASQLIDSYRVSPSDVPKPIMFSVSSKPSLPESSKAVVDTSSKSSEPSSRLSAGIPNHSVEKAFNKMPIEREQSQILAPHRAQVSRSRAVAPSSSTEQVPEFLKVQLNRVDSKPVSNVVLSTSVVFDNVERSYSPLKFADERQTRLKRKESLVKLTENTNTEGAEAALNEVLITDTPAIQTQISCYSDKKSSREDLITGGSAVYDSNMATQSPAQKVVESCSSGAAVQETCQKTVIADSDSSSRVLDNDSTSPKQRSRSLSSTNSMNMTGQKYSVVSVSSSVSSSSPVATSKPVLKKQATSLDSAEKHRGFMKKQKSEDFEDVFVFEKSVAPNVKEVSSSTSHLETVSSQKKPVTKEYGSRKEEESVATERILESGSVEVVLRNKKIISIQDFGLKKEEDTNLVERCVSGVDAVNNQEGKKFGLWRDEERQAEKQTSGGDIVGSHENNLGTSEVVLRKKSLPRSDTGRGAGGKDEEPELLKVFARRSLKLKDSEIEALGQQVATKTRTEYATEQQGTKSRDSDKENEGGDSPREERKKQVIKEPLAESKIHIESSETAPLLKASSAGISLSNTSWNGNIVTGTNKYQRSLSSGVTMSNEHTTQNNDSGLTYRKENPGTSPDKRQRNRTVPEIPKTELNLEKMPRAWAKDIDITNSETKRSNMDKINSQVESKTVSGNSDESGMPRFKRIQQRKEEWELRAQQALKKTLP</sequence>
<evidence type="ECO:0000313" key="3">
    <source>
        <dbReference type="Proteomes" id="UP000027135"/>
    </source>
</evidence>
<dbReference type="STRING" id="136037.A0A067RKD1"/>
<feature type="compositionally biased region" description="Low complexity" evidence="1">
    <location>
        <begin position="1105"/>
        <end position="1114"/>
    </location>
</feature>
<feature type="compositionally biased region" description="Polar residues" evidence="1">
    <location>
        <begin position="1428"/>
        <end position="1445"/>
    </location>
</feature>
<feature type="region of interest" description="Disordered" evidence="1">
    <location>
        <begin position="397"/>
        <end position="446"/>
    </location>
</feature>
<organism evidence="2 3">
    <name type="scientific">Zootermopsis nevadensis</name>
    <name type="common">Dampwood termite</name>
    <dbReference type="NCBI Taxonomy" id="136037"/>
    <lineage>
        <taxon>Eukaryota</taxon>
        <taxon>Metazoa</taxon>
        <taxon>Ecdysozoa</taxon>
        <taxon>Arthropoda</taxon>
        <taxon>Hexapoda</taxon>
        <taxon>Insecta</taxon>
        <taxon>Pterygota</taxon>
        <taxon>Neoptera</taxon>
        <taxon>Polyneoptera</taxon>
        <taxon>Dictyoptera</taxon>
        <taxon>Blattodea</taxon>
        <taxon>Blattoidea</taxon>
        <taxon>Termitoidae</taxon>
        <taxon>Termopsidae</taxon>
        <taxon>Zootermopsis</taxon>
    </lineage>
</organism>
<feature type="compositionally biased region" description="Basic residues" evidence="1">
    <location>
        <begin position="284"/>
        <end position="293"/>
    </location>
</feature>
<feature type="compositionally biased region" description="Polar residues" evidence="1">
    <location>
        <begin position="408"/>
        <end position="431"/>
    </location>
</feature>
<feature type="region of interest" description="Disordered" evidence="1">
    <location>
        <begin position="1420"/>
        <end position="1458"/>
    </location>
</feature>
<feature type="compositionally biased region" description="Acidic residues" evidence="1">
    <location>
        <begin position="245"/>
        <end position="261"/>
    </location>
</feature>
<dbReference type="eggNOG" id="ENOG502T927">
    <property type="taxonomic scope" value="Eukaryota"/>
</dbReference>
<name>A0A067RKD1_ZOONE</name>
<feature type="compositionally biased region" description="Basic residues" evidence="1">
    <location>
        <begin position="49"/>
        <end position="70"/>
    </location>
</feature>
<dbReference type="InParanoid" id="A0A067RKD1"/>
<feature type="region of interest" description="Disordered" evidence="1">
    <location>
        <begin position="1355"/>
        <end position="1396"/>
    </location>
</feature>
<feature type="region of interest" description="Disordered" evidence="1">
    <location>
        <begin position="1049"/>
        <end position="1078"/>
    </location>
</feature>
<proteinExistence type="predicted"/>
<feature type="compositionally biased region" description="Basic and acidic residues" evidence="1">
    <location>
        <begin position="263"/>
        <end position="278"/>
    </location>
</feature>